<sequence length="501" mass="57195">MIRNIPKIPRLFFNEKQSTNLSTHELLIKLGFLTNPKPGLNNWLPMGLLVLNKLKSIIRTNLNNHGCEELSLSILSSADKWEKTGRWGNTELFKLKDSSKSDYCLSPTSEEDITLLVKNQITSYKELPITYYQVREKFRDEIRPRMGLLRAREFLMNDAYSFDVNEVQAMKSYNNMVSAYHEIFKSLKVPYVKADADSGDIGGDLSHEWHYPSVHGEDTLFKCEGCGSISNIEMTKSAPPKNHKPIDDTKEYFYKDGDEILKIVVPKDREFEPKFLKVHYPQAEETDLTHATKTVHDIRCDPEGLPLVLAQENDHCGHCSSPLKSFRAIEIGHTFYLGTKYTESLDFTLPVPIENSNGKTIDKHVVMGCYGIGISRIIAAVGDLKDDKGFKWPISICPWTVTLVTPPKFKSEDIILDVVEGLNDFRWDNRDIGLGNKIKQSNLLGIPIVVIVGRNFPKVEVETRWDISSPELESLGEKKDYKWIVHKDSLKQFLNILIKQM</sequence>
<evidence type="ECO:0000313" key="2">
    <source>
        <dbReference type="Proteomes" id="UP001152531"/>
    </source>
</evidence>
<dbReference type="EMBL" id="CALSDN010000002">
    <property type="protein sequence ID" value="CAH6719421.1"/>
    <property type="molecule type" value="Genomic_DNA"/>
</dbReference>
<keyword evidence="2" id="KW-1185">Reference proteome</keyword>
<reference evidence="1" key="1">
    <citation type="submission" date="2022-06" db="EMBL/GenBank/DDBJ databases">
        <authorList>
            <person name="Legras J.-L."/>
            <person name="Devillers H."/>
            <person name="Grondin C."/>
        </authorList>
    </citation>
    <scope>NUCLEOTIDE SEQUENCE</scope>
    <source>
        <strain evidence="1">CLIB 1444</strain>
    </source>
</reference>
<keyword evidence="1" id="KW-0436">Ligase</keyword>
<comment type="caution">
    <text evidence="1">The sequence shown here is derived from an EMBL/GenBank/DDBJ whole genome shotgun (WGS) entry which is preliminary data.</text>
</comment>
<dbReference type="Proteomes" id="UP001152531">
    <property type="component" value="Unassembled WGS sequence"/>
</dbReference>
<protein>
    <submittedName>
        <fullName evidence="1">Probable proline--tRNA ligase, mitochondrial</fullName>
    </submittedName>
</protein>
<evidence type="ECO:0000313" key="1">
    <source>
        <dbReference type="EMBL" id="CAH6719421.1"/>
    </source>
</evidence>
<name>A0ACA9Y373_9ASCO</name>
<accession>A0ACA9Y373</accession>
<organism evidence="1 2">
    <name type="scientific">[Candida] jaroonii</name>
    <dbReference type="NCBI Taxonomy" id="467808"/>
    <lineage>
        <taxon>Eukaryota</taxon>
        <taxon>Fungi</taxon>
        <taxon>Dikarya</taxon>
        <taxon>Ascomycota</taxon>
        <taxon>Saccharomycotina</taxon>
        <taxon>Pichiomycetes</taxon>
        <taxon>Debaryomycetaceae</taxon>
        <taxon>Yamadazyma</taxon>
    </lineage>
</organism>
<proteinExistence type="predicted"/>
<gene>
    <name evidence="1" type="ORF">CLIB1444_02S08196</name>
</gene>